<name>X0RXD8_9ZZZZ</name>
<dbReference type="AlphaFoldDB" id="X0RXD8"/>
<accession>X0RXD8</accession>
<organism evidence="2">
    <name type="scientific">marine sediment metagenome</name>
    <dbReference type="NCBI Taxonomy" id="412755"/>
    <lineage>
        <taxon>unclassified sequences</taxon>
        <taxon>metagenomes</taxon>
        <taxon>ecological metagenomes</taxon>
    </lineage>
</organism>
<gene>
    <name evidence="2" type="ORF">S01H1_17608</name>
</gene>
<dbReference type="Gene3D" id="3.90.550.10">
    <property type="entry name" value="Spore Coat Polysaccharide Biosynthesis Protein SpsA, Chain A"/>
    <property type="match status" value="1"/>
</dbReference>
<comment type="caution">
    <text evidence="2">The sequence shown here is derived from an EMBL/GenBank/DDBJ whole genome shotgun (WGS) entry which is preliminary data.</text>
</comment>
<feature type="non-terminal residue" evidence="2">
    <location>
        <position position="1"/>
    </location>
</feature>
<dbReference type="Pfam" id="PF00483">
    <property type="entry name" value="NTP_transferase"/>
    <property type="match status" value="1"/>
</dbReference>
<dbReference type="InterPro" id="IPR050486">
    <property type="entry name" value="Mannose-1P_guanyltransferase"/>
</dbReference>
<dbReference type="InterPro" id="IPR005835">
    <property type="entry name" value="NTP_transferase_dom"/>
</dbReference>
<evidence type="ECO:0000259" key="1">
    <source>
        <dbReference type="Pfam" id="PF00483"/>
    </source>
</evidence>
<evidence type="ECO:0000313" key="2">
    <source>
        <dbReference type="EMBL" id="GAF73469.1"/>
    </source>
</evidence>
<dbReference type="PANTHER" id="PTHR22572">
    <property type="entry name" value="SUGAR-1-PHOSPHATE GUANYL TRANSFERASE"/>
    <property type="match status" value="1"/>
</dbReference>
<dbReference type="InterPro" id="IPR029044">
    <property type="entry name" value="Nucleotide-diphossugar_trans"/>
</dbReference>
<protein>
    <recommendedName>
        <fullName evidence="1">Nucleotidyl transferase domain-containing protein</fullName>
    </recommendedName>
</protein>
<reference evidence="2" key="1">
    <citation type="journal article" date="2014" name="Front. Microbiol.">
        <title>High frequency of phylogenetically diverse reductive dehalogenase-homologous genes in deep subseafloor sedimentary metagenomes.</title>
        <authorList>
            <person name="Kawai M."/>
            <person name="Futagami T."/>
            <person name="Toyoda A."/>
            <person name="Takaki Y."/>
            <person name="Nishi S."/>
            <person name="Hori S."/>
            <person name="Arai W."/>
            <person name="Tsubouchi T."/>
            <person name="Morono Y."/>
            <person name="Uchiyama I."/>
            <person name="Ito T."/>
            <person name="Fujiyama A."/>
            <person name="Inagaki F."/>
            <person name="Takami H."/>
        </authorList>
    </citation>
    <scope>NUCLEOTIDE SEQUENCE</scope>
    <source>
        <strain evidence="2">Expedition CK06-06</strain>
    </source>
</reference>
<dbReference type="SUPFAM" id="SSF53448">
    <property type="entry name" value="Nucleotide-diphospho-sugar transferases"/>
    <property type="match status" value="1"/>
</dbReference>
<sequence length="111" mass="12485">YYGSVTIDDDKIIAFDEKKRSGPGWINAGVYLVNRSLITSIPSGEYYSLEHQFFPKLVETGLSGFCVEGRFIDIGTPEAYAMAERFFTNISSKQDSLVKKSNICSRNKEVK</sequence>
<dbReference type="EMBL" id="BARS01009354">
    <property type="protein sequence ID" value="GAF73469.1"/>
    <property type="molecule type" value="Genomic_DNA"/>
</dbReference>
<proteinExistence type="predicted"/>
<feature type="domain" description="Nucleotidyl transferase" evidence="1">
    <location>
        <begin position="2"/>
        <end position="88"/>
    </location>
</feature>